<dbReference type="Pfam" id="PF00106">
    <property type="entry name" value="adh_short"/>
    <property type="match status" value="1"/>
</dbReference>
<organism evidence="5 6">
    <name type="scientific">Daedalea quercina L-15889</name>
    <dbReference type="NCBI Taxonomy" id="1314783"/>
    <lineage>
        <taxon>Eukaryota</taxon>
        <taxon>Fungi</taxon>
        <taxon>Dikarya</taxon>
        <taxon>Basidiomycota</taxon>
        <taxon>Agaricomycotina</taxon>
        <taxon>Agaricomycetes</taxon>
        <taxon>Polyporales</taxon>
        <taxon>Fomitopsis</taxon>
    </lineage>
</organism>
<evidence type="ECO:0000256" key="4">
    <source>
        <dbReference type="RuleBase" id="RU000363"/>
    </source>
</evidence>
<proteinExistence type="inferred from homology"/>
<name>A0A165U725_9APHY</name>
<dbReference type="SUPFAM" id="SSF51735">
    <property type="entry name" value="NAD(P)-binding Rossmann-fold domains"/>
    <property type="match status" value="1"/>
</dbReference>
<dbReference type="InterPro" id="IPR020904">
    <property type="entry name" value="Sc_DH/Rdtase_CS"/>
</dbReference>
<dbReference type="Gene3D" id="3.40.50.720">
    <property type="entry name" value="NAD(P)-binding Rossmann-like Domain"/>
    <property type="match status" value="1"/>
</dbReference>
<protein>
    <submittedName>
        <fullName evidence="5">NAD(P)-binding protein</fullName>
    </submittedName>
</protein>
<keyword evidence="6" id="KW-1185">Reference proteome</keyword>
<keyword evidence="2" id="KW-0521">NADP</keyword>
<dbReference type="PRINTS" id="PR00080">
    <property type="entry name" value="SDRFAMILY"/>
</dbReference>
<sequence>MSTRVWFITGSSTGFGRATTEQVLQKGDIVVATLRKPEVLADLTKQYGPDKLLTLKLDVTKPQEIKDAFAAAVARFGRVDVVFNNAGYGMQGEVEGTPEDVARANFEVNFWGAANVTKEAVRVFREENRPAGGRLLQMSSIAGITCAATVGYYGAAKHALNGVTEALAAEVSPEWNIKITLIEPSFFRTEAISNAVYLPMHLAYAGSPSAAFRSSMNEDYVKTAPDASELAERVYRLSLLAEPPFHLVLGKTGLGLAKGALESALADVNKFADWSDPFSM</sequence>
<dbReference type="PROSITE" id="PS00061">
    <property type="entry name" value="ADH_SHORT"/>
    <property type="match status" value="1"/>
</dbReference>
<dbReference type="InterPro" id="IPR002347">
    <property type="entry name" value="SDR_fam"/>
</dbReference>
<dbReference type="EMBL" id="KV429033">
    <property type="protein sequence ID" value="KZT74488.1"/>
    <property type="molecule type" value="Genomic_DNA"/>
</dbReference>
<dbReference type="Proteomes" id="UP000076727">
    <property type="component" value="Unassembled WGS sequence"/>
</dbReference>
<accession>A0A165U725</accession>
<dbReference type="InterPro" id="IPR051911">
    <property type="entry name" value="SDR_oxidoreductase"/>
</dbReference>
<dbReference type="OrthoDB" id="1274115at2759"/>
<keyword evidence="3" id="KW-0560">Oxidoreductase</keyword>
<dbReference type="AlphaFoldDB" id="A0A165U725"/>
<evidence type="ECO:0000256" key="3">
    <source>
        <dbReference type="ARBA" id="ARBA00023002"/>
    </source>
</evidence>
<evidence type="ECO:0000256" key="1">
    <source>
        <dbReference type="ARBA" id="ARBA00006484"/>
    </source>
</evidence>
<dbReference type="GO" id="GO:0016491">
    <property type="term" value="F:oxidoreductase activity"/>
    <property type="evidence" value="ECO:0007669"/>
    <property type="project" value="UniProtKB-KW"/>
</dbReference>
<dbReference type="STRING" id="1314783.A0A165U725"/>
<dbReference type="CDD" id="cd05374">
    <property type="entry name" value="17beta-HSD-like_SDR_c"/>
    <property type="match status" value="1"/>
</dbReference>
<evidence type="ECO:0000313" key="6">
    <source>
        <dbReference type="Proteomes" id="UP000076727"/>
    </source>
</evidence>
<dbReference type="PANTHER" id="PTHR43976:SF16">
    <property type="entry name" value="SHORT-CHAIN DEHYDROGENASE_REDUCTASE FAMILY PROTEIN"/>
    <property type="match status" value="1"/>
</dbReference>
<dbReference type="PRINTS" id="PR00081">
    <property type="entry name" value="GDHRDH"/>
</dbReference>
<comment type="similarity">
    <text evidence="1 4">Belongs to the short-chain dehydrogenases/reductases (SDR) family.</text>
</comment>
<evidence type="ECO:0000313" key="5">
    <source>
        <dbReference type="EMBL" id="KZT74488.1"/>
    </source>
</evidence>
<reference evidence="5 6" key="1">
    <citation type="journal article" date="2016" name="Mol. Biol. Evol.">
        <title>Comparative Genomics of Early-Diverging Mushroom-Forming Fungi Provides Insights into the Origins of Lignocellulose Decay Capabilities.</title>
        <authorList>
            <person name="Nagy L.G."/>
            <person name="Riley R."/>
            <person name="Tritt A."/>
            <person name="Adam C."/>
            <person name="Daum C."/>
            <person name="Floudas D."/>
            <person name="Sun H."/>
            <person name="Yadav J.S."/>
            <person name="Pangilinan J."/>
            <person name="Larsson K.H."/>
            <person name="Matsuura K."/>
            <person name="Barry K."/>
            <person name="Labutti K."/>
            <person name="Kuo R."/>
            <person name="Ohm R.A."/>
            <person name="Bhattacharya S.S."/>
            <person name="Shirouzu T."/>
            <person name="Yoshinaga Y."/>
            <person name="Martin F.M."/>
            <person name="Grigoriev I.V."/>
            <person name="Hibbett D.S."/>
        </authorList>
    </citation>
    <scope>NUCLEOTIDE SEQUENCE [LARGE SCALE GENOMIC DNA]</scope>
    <source>
        <strain evidence="5 6">L-15889</strain>
    </source>
</reference>
<gene>
    <name evidence="5" type="ORF">DAEQUDRAFT_748391</name>
</gene>
<dbReference type="PANTHER" id="PTHR43976">
    <property type="entry name" value="SHORT CHAIN DEHYDROGENASE"/>
    <property type="match status" value="1"/>
</dbReference>
<evidence type="ECO:0000256" key="2">
    <source>
        <dbReference type="ARBA" id="ARBA00022857"/>
    </source>
</evidence>
<dbReference type="InterPro" id="IPR036291">
    <property type="entry name" value="NAD(P)-bd_dom_sf"/>
</dbReference>